<dbReference type="InterPro" id="IPR037523">
    <property type="entry name" value="VOC_core"/>
</dbReference>
<reference evidence="3" key="1">
    <citation type="journal article" date="2019" name="Int. J. Syst. Evol. Microbiol.">
        <title>The Global Catalogue of Microorganisms (GCM) 10K type strain sequencing project: providing services to taxonomists for standard genome sequencing and annotation.</title>
        <authorList>
            <consortium name="The Broad Institute Genomics Platform"/>
            <consortium name="The Broad Institute Genome Sequencing Center for Infectious Disease"/>
            <person name="Wu L."/>
            <person name="Ma J."/>
        </authorList>
    </citation>
    <scope>NUCLEOTIDE SEQUENCE [LARGE SCALE GENOMIC DNA]</scope>
    <source>
        <strain evidence="3">KCTC 52925</strain>
    </source>
</reference>
<dbReference type="RefSeq" id="WP_251742832.1">
    <property type="nucleotide sequence ID" value="NZ_JBHUOJ010000022.1"/>
</dbReference>
<dbReference type="InterPro" id="IPR029068">
    <property type="entry name" value="Glyas_Bleomycin-R_OHBP_Dase"/>
</dbReference>
<evidence type="ECO:0000259" key="1">
    <source>
        <dbReference type="PROSITE" id="PS51819"/>
    </source>
</evidence>
<gene>
    <name evidence="2" type="ORF">ACFSYS_10625</name>
</gene>
<keyword evidence="3" id="KW-1185">Reference proteome</keyword>
<dbReference type="SUPFAM" id="SSF54593">
    <property type="entry name" value="Glyoxalase/Bleomycin resistance protein/Dihydroxybiphenyl dioxygenase"/>
    <property type="match status" value="1"/>
</dbReference>
<protein>
    <submittedName>
        <fullName evidence="2">VOC family protein</fullName>
    </submittedName>
</protein>
<dbReference type="Gene3D" id="3.10.180.10">
    <property type="entry name" value="2,3-Dihydroxybiphenyl 1,2-Dioxygenase, domain 1"/>
    <property type="match status" value="1"/>
</dbReference>
<comment type="caution">
    <text evidence="2">The sequence shown here is derived from an EMBL/GenBank/DDBJ whole genome shotgun (WGS) entry which is preliminary data.</text>
</comment>
<dbReference type="Proteomes" id="UP001597438">
    <property type="component" value="Unassembled WGS sequence"/>
</dbReference>
<evidence type="ECO:0000313" key="3">
    <source>
        <dbReference type="Proteomes" id="UP001597438"/>
    </source>
</evidence>
<dbReference type="PROSITE" id="PS51819">
    <property type="entry name" value="VOC"/>
    <property type="match status" value="1"/>
</dbReference>
<name>A0ABW5X761_9FLAO</name>
<proteinExistence type="predicted"/>
<feature type="domain" description="VOC" evidence="1">
    <location>
        <begin position="2"/>
        <end position="114"/>
    </location>
</feature>
<evidence type="ECO:0000313" key="2">
    <source>
        <dbReference type="EMBL" id="MFD2833744.1"/>
    </source>
</evidence>
<sequence>MKITQLKIFSQNIKEQLRFYKDELDFELTSYDETSFELQLGYSVLRFEKSTKARPYHFAFHIPDGQEDWASEWLKSHLAPIKHHGKEIIDFDNWKAKSVYFYDKDENIVELISRIDLNSSDSGVFNAQSIVGIAEIGMATSDISAKFKDLRSECFLNLFDGDMERFCAIGDASGLIICIDKNKKDWFPNEDKAYTSDFEMEMEHKNENFSISYKNDELSITKA</sequence>
<accession>A0ABW5X761</accession>
<dbReference type="EMBL" id="JBHUOJ010000022">
    <property type="protein sequence ID" value="MFD2833744.1"/>
    <property type="molecule type" value="Genomic_DNA"/>
</dbReference>
<organism evidence="2 3">
    <name type="scientific">Christiangramia antarctica</name>
    <dbReference type="NCBI Taxonomy" id="2058158"/>
    <lineage>
        <taxon>Bacteria</taxon>
        <taxon>Pseudomonadati</taxon>
        <taxon>Bacteroidota</taxon>
        <taxon>Flavobacteriia</taxon>
        <taxon>Flavobacteriales</taxon>
        <taxon>Flavobacteriaceae</taxon>
        <taxon>Christiangramia</taxon>
    </lineage>
</organism>